<feature type="compositionally biased region" description="Basic and acidic residues" evidence="1">
    <location>
        <begin position="399"/>
        <end position="422"/>
    </location>
</feature>
<dbReference type="GO" id="GO:0042162">
    <property type="term" value="F:telomeric DNA binding"/>
    <property type="evidence" value="ECO:0007669"/>
    <property type="project" value="TreeGrafter"/>
</dbReference>
<dbReference type="PANTHER" id="PTHR15512:SF0">
    <property type="entry name" value="TERF1-INTERACTING NUCLEAR FACTOR 2"/>
    <property type="match status" value="1"/>
</dbReference>
<protein>
    <submittedName>
        <fullName evidence="3">TERF1 (TRF1)-interacting nuclear factor 2</fullName>
    </submittedName>
</protein>
<organism evidence="3 4">
    <name type="scientific">Myripristis murdjan</name>
    <name type="common">pinecone soldierfish</name>
    <dbReference type="NCBI Taxonomy" id="586833"/>
    <lineage>
        <taxon>Eukaryota</taxon>
        <taxon>Metazoa</taxon>
        <taxon>Chordata</taxon>
        <taxon>Craniata</taxon>
        <taxon>Vertebrata</taxon>
        <taxon>Euteleostomi</taxon>
        <taxon>Actinopterygii</taxon>
        <taxon>Neopterygii</taxon>
        <taxon>Teleostei</taxon>
        <taxon>Neoteleostei</taxon>
        <taxon>Acanthomorphata</taxon>
        <taxon>Holocentriformes</taxon>
        <taxon>Holocentridae</taxon>
        <taxon>Myripristis</taxon>
    </lineage>
</organism>
<dbReference type="GO" id="GO:0070187">
    <property type="term" value="C:shelterin complex"/>
    <property type="evidence" value="ECO:0007669"/>
    <property type="project" value="InterPro"/>
</dbReference>
<proteinExistence type="predicted"/>
<dbReference type="InterPro" id="IPR029400">
    <property type="entry name" value="TINF2_N"/>
</dbReference>
<dbReference type="GO" id="GO:0016233">
    <property type="term" value="P:telomere capping"/>
    <property type="evidence" value="ECO:0007669"/>
    <property type="project" value="InterPro"/>
</dbReference>
<feature type="region of interest" description="Disordered" evidence="1">
    <location>
        <begin position="467"/>
        <end position="555"/>
    </location>
</feature>
<dbReference type="InterPro" id="IPR039098">
    <property type="entry name" value="TINF2"/>
</dbReference>
<dbReference type="FunCoup" id="A0A667YYJ5">
    <property type="interactions" value="44"/>
</dbReference>
<dbReference type="GO" id="GO:1904356">
    <property type="term" value="P:regulation of telomere maintenance via telomere lengthening"/>
    <property type="evidence" value="ECO:0007669"/>
    <property type="project" value="TreeGrafter"/>
</dbReference>
<name>A0A667YYJ5_9TELE</name>
<dbReference type="AlphaFoldDB" id="A0A667YYJ5"/>
<dbReference type="PANTHER" id="PTHR15512">
    <property type="entry name" value="TERF1-INTERACTING NUCLEAR FACTOR 2"/>
    <property type="match status" value="1"/>
</dbReference>
<feature type="domain" description="TERF1-interacting nuclear factor 2 N-terminal" evidence="2">
    <location>
        <begin position="33"/>
        <end position="180"/>
    </location>
</feature>
<dbReference type="Proteomes" id="UP000472263">
    <property type="component" value="Chromosome 18"/>
</dbReference>
<evidence type="ECO:0000313" key="4">
    <source>
        <dbReference type="Proteomes" id="UP000472263"/>
    </source>
</evidence>
<feature type="region of interest" description="Disordered" evidence="1">
    <location>
        <begin position="231"/>
        <end position="278"/>
    </location>
</feature>
<evidence type="ECO:0000313" key="3">
    <source>
        <dbReference type="Ensembl" id="ENSMMDP00005026136.1"/>
    </source>
</evidence>
<dbReference type="GeneTree" id="ENSGT00400000022326"/>
<dbReference type="OrthoDB" id="8652439at2759"/>
<feature type="region of interest" description="Disordered" evidence="1">
    <location>
        <begin position="303"/>
        <end position="424"/>
    </location>
</feature>
<feature type="compositionally biased region" description="Polar residues" evidence="1">
    <location>
        <begin position="247"/>
        <end position="278"/>
    </location>
</feature>
<dbReference type="Pfam" id="PF14973">
    <property type="entry name" value="TINF2_N"/>
    <property type="match status" value="1"/>
</dbReference>
<keyword evidence="4" id="KW-1185">Reference proteome</keyword>
<dbReference type="InParanoid" id="A0A667YYJ5"/>
<feature type="compositionally biased region" description="Low complexity" evidence="1">
    <location>
        <begin position="231"/>
        <end position="246"/>
    </location>
</feature>
<gene>
    <name evidence="3" type="primary">tinf2</name>
</gene>
<sequence length="605" mass="66980">MAAKKPTENEASLPFAALQLLAPPVRLVSAALWKVMKHRDVMQYGTVEEFVTSACENVPGLLTLRHQAKLTLGLRARLILELFASQDQPDPSVIKSHMKRIRVPTPSTAMKKKDIKIEKTVSNFQALVRTLLSNPAEKEHFLKEEFPVDYGPLYDQELEKLLWEFLIRLDQLLPVPNLSQTVSWLSTAPPVLEECARSATQPQLLKILLQHQTCLGHLESAASLPPNMGDSILSSLSLPPSGRVPSAQPTGSRNTSAAQSDSSGPLPKTSCTQTGGETHSLTPVIGLISSEDVPVMISANKKKLRGEQLASSKDATNEDLEPKGNMTFTVIKRRQESRGEEQVEEDGGMPERSSGIKRKHPNQRQSDSDEEEEEVRATRTGKKRITRSLRNSISKLKQNRRDLRSKGNREKCTNTGADKSDRAAVTSSVTQLDFKLLKLPEDPSLFSVLSCCLHNQPSVIVSRLKLTSSNTNESSRGAKPSPVLPQDEGKRSPVVARTQSSTSHCLQRPEFDSPGLDDKENHPALPGKSSSSSARRRNTEAVLSPGDSEDFIGDSEDEATKNFKSRLFQKRYCKTKHGTYVPTLREFCKPRRDRRDLLSPGNGHR</sequence>
<evidence type="ECO:0000259" key="2">
    <source>
        <dbReference type="Pfam" id="PF14973"/>
    </source>
</evidence>
<accession>A0A667YYJ5</accession>
<dbReference type="Ensembl" id="ENSMMDT00005026683.1">
    <property type="protein sequence ID" value="ENSMMDP00005026136.1"/>
    <property type="gene ID" value="ENSMMDG00005012512.1"/>
</dbReference>
<reference evidence="3" key="1">
    <citation type="submission" date="2019-06" db="EMBL/GenBank/DDBJ databases">
        <authorList>
            <consortium name="Wellcome Sanger Institute Data Sharing"/>
        </authorList>
    </citation>
    <scope>NUCLEOTIDE SEQUENCE [LARGE SCALE GENOMIC DNA]</scope>
</reference>
<reference evidence="3" key="2">
    <citation type="submission" date="2025-08" db="UniProtKB">
        <authorList>
            <consortium name="Ensembl"/>
        </authorList>
    </citation>
    <scope>IDENTIFICATION</scope>
</reference>
<evidence type="ECO:0000256" key="1">
    <source>
        <dbReference type="SAM" id="MobiDB-lite"/>
    </source>
</evidence>
<reference evidence="3" key="3">
    <citation type="submission" date="2025-09" db="UniProtKB">
        <authorList>
            <consortium name="Ensembl"/>
        </authorList>
    </citation>
    <scope>IDENTIFICATION</scope>
</reference>
<feature type="compositionally biased region" description="Basic and acidic residues" evidence="1">
    <location>
        <begin position="507"/>
        <end position="522"/>
    </location>
</feature>
<dbReference type="CDD" id="cd11657">
    <property type="entry name" value="TIN2_N"/>
    <property type="match status" value="1"/>
</dbReference>